<keyword evidence="3" id="KW-1185">Reference proteome</keyword>
<dbReference type="Proteomes" id="UP000037510">
    <property type="component" value="Unassembled WGS sequence"/>
</dbReference>
<name>A0A0L7LBB0_OPEBR</name>
<dbReference type="EMBL" id="JTDY01001868">
    <property type="protein sequence ID" value="KOB72685.1"/>
    <property type="molecule type" value="Genomic_DNA"/>
</dbReference>
<feature type="region of interest" description="Disordered" evidence="1">
    <location>
        <begin position="1"/>
        <end position="41"/>
    </location>
</feature>
<evidence type="ECO:0000313" key="3">
    <source>
        <dbReference type="Proteomes" id="UP000037510"/>
    </source>
</evidence>
<comment type="caution">
    <text evidence="2">The sequence shown here is derived from an EMBL/GenBank/DDBJ whole genome shotgun (WGS) entry which is preliminary data.</text>
</comment>
<dbReference type="AlphaFoldDB" id="A0A0L7LBB0"/>
<evidence type="ECO:0000256" key="1">
    <source>
        <dbReference type="SAM" id="MobiDB-lite"/>
    </source>
</evidence>
<proteinExistence type="predicted"/>
<evidence type="ECO:0000313" key="2">
    <source>
        <dbReference type="EMBL" id="KOB72685.1"/>
    </source>
</evidence>
<feature type="compositionally biased region" description="Low complexity" evidence="1">
    <location>
        <begin position="32"/>
        <end position="41"/>
    </location>
</feature>
<protein>
    <submittedName>
        <fullName evidence="2">Uncharacterized protein</fullName>
    </submittedName>
</protein>
<organism evidence="2 3">
    <name type="scientific">Operophtera brumata</name>
    <name type="common">Winter moth</name>
    <name type="synonym">Phalaena brumata</name>
    <dbReference type="NCBI Taxonomy" id="104452"/>
    <lineage>
        <taxon>Eukaryota</taxon>
        <taxon>Metazoa</taxon>
        <taxon>Ecdysozoa</taxon>
        <taxon>Arthropoda</taxon>
        <taxon>Hexapoda</taxon>
        <taxon>Insecta</taxon>
        <taxon>Pterygota</taxon>
        <taxon>Neoptera</taxon>
        <taxon>Endopterygota</taxon>
        <taxon>Lepidoptera</taxon>
        <taxon>Glossata</taxon>
        <taxon>Ditrysia</taxon>
        <taxon>Geometroidea</taxon>
        <taxon>Geometridae</taxon>
        <taxon>Larentiinae</taxon>
        <taxon>Operophtera</taxon>
    </lineage>
</organism>
<accession>A0A0L7LBB0</accession>
<reference evidence="2 3" key="1">
    <citation type="journal article" date="2015" name="Genome Biol. Evol.">
        <title>The genome of winter moth (Operophtera brumata) provides a genomic perspective on sexual dimorphism and phenology.</title>
        <authorList>
            <person name="Derks M.F."/>
            <person name="Smit S."/>
            <person name="Salis L."/>
            <person name="Schijlen E."/>
            <person name="Bossers A."/>
            <person name="Mateman C."/>
            <person name="Pijl A.S."/>
            <person name="de Ridder D."/>
            <person name="Groenen M.A."/>
            <person name="Visser M.E."/>
            <person name="Megens H.J."/>
        </authorList>
    </citation>
    <scope>NUCLEOTIDE SEQUENCE [LARGE SCALE GENOMIC DNA]</scope>
    <source>
        <strain evidence="2">WM2013NL</strain>
        <tissue evidence="2">Head and thorax</tissue>
    </source>
</reference>
<sequence length="75" mass="7725">MSTLALQHAHDAARHHNALQATQDSRDHAAEAARAAAENGGGEALAWSAPALAALLARVSSGSSTRCVSPVERRV</sequence>
<gene>
    <name evidence="2" type="ORF">OBRU01_04070</name>
</gene>